<protein>
    <submittedName>
        <fullName evidence="3">Uncharacterized protein LOC107487933</fullName>
    </submittedName>
</protein>
<keyword evidence="2" id="KW-1185">Reference proteome</keyword>
<name>A0A6P4D8R2_ARADU</name>
<dbReference type="AlphaFoldDB" id="A0A6P4D8R2"/>
<dbReference type="PANTHER" id="PTHR33784:SF10">
    <property type="entry name" value="F-BOX PROTEIN"/>
    <property type="match status" value="1"/>
</dbReference>
<reference evidence="3" key="2">
    <citation type="submission" date="2025-08" db="UniProtKB">
        <authorList>
            <consortium name="RefSeq"/>
        </authorList>
    </citation>
    <scope>IDENTIFICATION</scope>
    <source>
        <tissue evidence="3">Whole plant</tissue>
    </source>
</reference>
<dbReference type="Pfam" id="PF23310">
    <property type="entry name" value="TPR_27"/>
    <property type="match status" value="1"/>
</dbReference>
<organism evidence="2 3">
    <name type="scientific">Arachis duranensis</name>
    <name type="common">Wild peanut</name>
    <dbReference type="NCBI Taxonomy" id="130453"/>
    <lineage>
        <taxon>Eukaryota</taxon>
        <taxon>Viridiplantae</taxon>
        <taxon>Streptophyta</taxon>
        <taxon>Embryophyta</taxon>
        <taxon>Tracheophyta</taxon>
        <taxon>Spermatophyta</taxon>
        <taxon>Magnoliopsida</taxon>
        <taxon>eudicotyledons</taxon>
        <taxon>Gunneridae</taxon>
        <taxon>Pentapetalae</taxon>
        <taxon>rosids</taxon>
        <taxon>fabids</taxon>
        <taxon>Fabales</taxon>
        <taxon>Fabaceae</taxon>
        <taxon>Papilionoideae</taxon>
        <taxon>50 kb inversion clade</taxon>
        <taxon>dalbergioids sensu lato</taxon>
        <taxon>Dalbergieae</taxon>
        <taxon>Pterocarpus clade</taxon>
        <taxon>Arachis</taxon>
    </lineage>
</organism>
<dbReference type="Proteomes" id="UP000515211">
    <property type="component" value="Chromosome 5"/>
</dbReference>
<feature type="domain" description="At2g35280-like TPR" evidence="1">
    <location>
        <begin position="63"/>
        <end position="137"/>
    </location>
</feature>
<dbReference type="KEGG" id="adu:107487933"/>
<reference evidence="2" key="1">
    <citation type="journal article" date="2016" name="Nat. Genet.">
        <title>The genome sequences of Arachis duranensis and Arachis ipaensis, the diploid ancestors of cultivated peanut.</title>
        <authorList>
            <person name="Bertioli D.J."/>
            <person name="Cannon S.B."/>
            <person name="Froenicke L."/>
            <person name="Huang G."/>
            <person name="Farmer A.D."/>
            <person name="Cannon E.K."/>
            <person name="Liu X."/>
            <person name="Gao D."/>
            <person name="Clevenger J."/>
            <person name="Dash S."/>
            <person name="Ren L."/>
            <person name="Moretzsohn M.C."/>
            <person name="Shirasawa K."/>
            <person name="Huang W."/>
            <person name="Vidigal B."/>
            <person name="Abernathy B."/>
            <person name="Chu Y."/>
            <person name="Niederhuth C.E."/>
            <person name="Umale P."/>
            <person name="Araujo A.C."/>
            <person name="Kozik A."/>
            <person name="Kim K.D."/>
            <person name="Burow M.D."/>
            <person name="Varshney R.K."/>
            <person name="Wang X."/>
            <person name="Zhang X."/>
            <person name="Barkley N."/>
            <person name="Guimaraes P.M."/>
            <person name="Isobe S."/>
            <person name="Guo B."/>
            <person name="Liao B."/>
            <person name="Stalker H.T."/>
            <person name="Schmitz R.J."/>
            <person name="Scheffler B.E."/>
            <person name="Leal-Bertioli S.C."/>
            <person name="Xun X."/>
            <person name="Jackson S.A."/>
            <person name="Michelmore R."/>
            <person name="Ozias-Akins P."/>
        </authorList>
    </citation>
    <scope>NUCLEOTIDE SEQUENCE [LARGE SCALE GENOMIC DNA]</scope>
    <source>
        <strain evidence="2">cv. V14167</strain>
    </source>
</reference>
<gene>
    <name evidence="3" type="primary">LOC107487933</name>
</gene>
<dbReference type="InterPro" id="IPR057136">
    <property type="entry name" value="At2g35280_TPR_dom"/>
</dbReference>
<dbReference type="RefSeq" id="XP_015964116.1">
    <property type="nucleotide sequence ID" value="XM_016108630.1"/>
</dbReference>
<accession>A0A6P4D8R2</accession>
<evidence type="ECO:0000313" key="2">
    <source>
        <dbReference type="Proteomes" id="UP000515211"/>
    </source>
</evidence>
<dbReference type="InterPro" id="IPR040338">
    <property type="entry name" value="At1g67623-like"/>
</dbReference>
<dbReference type="GeneID" id="107487933"/>
<proteinExistence type="predicted"/>
<dbReference type="CDD" id="cd09917">
    <property type="entry name" value="F-box_SF"/>
    <property type="match status" value="1"/>
</dbReference>
<evidence type="ECO:0000313" key="3">
    <source>
        <dbReference type="RefSeq" id="XP_015964116.1"/>
    </source>
</evidence>
<dbReference type="PANTHER" id="PTHR33784">
    <property type="entry name" value="OS05G0482100 PROTEIN"/>
    <property type="match status" value="1"/>
</dbReference>
<evidence type="ECO:0000259" key="1">
    <source>
        <dbReference type="Pfam" id="PF23310"/>
    </source>
</evidence>
<sequence length="139" mass="15984">MTIDHFSNIAYLPSDIWVALTIKVASNSIRDLCSLRMTCKAARDAANADIVHRIVYIPPPYATQWWWSIKTEARRFFNRYMATGHPELLFRVALQELFMRCNKDVGIRMLNSATSTGHEVAKYALSMTLLLRMDDDKAK</sequence>